<feature type="domain" description="Transposase DDE" evidence="2">
    <location>
        <begin position="135"/>
        <end position="200"/>
    </location>
</feature>
<name>A0A0U1QNI0_9BACL</name>
<accession>A0A0U1QNI0</accession>
<feature type="compositionally biased region" description="Basic and acidic residues" evidence="1">
    <location>
        <begin position="168"/>
        <end position="200"/>
    </location>
</feature>
<keyword evidence="4" id="KW-1185">Reference proteome</keyword>
<dbReference type="InterPro" id="IPR025668">
    <property type="entry name" value="Tnp_DDE_dom"/>
</dbReference>
<sequence>VKRRKAVKQQLDFVKRDLKTIEKLATKTPLTQLPADLYRYLLVAHECYRQQDWMYRHHEDRIDDRIVSLSQPHVRPIVRGKARARVEFGAKVAISLVNGDALIEELSWDNFNEGTTLQTSVETYRRHYGFYPEAVLADTLYRNRKNLNYCKLHHIRLSGPRLGRKPKDKQVQKTERQTDRRDFKGRIPIEGKFGEGKRRF</sequence>
<dbReference type="EMBL" id="AFVQ02000107">
    <property type="protein sequence ID" value="KLI02368.1"/>
    <property type="molecule type" value="Genomic_DNA"/>
</dbReference>
<evidence type="ECO:0000259" key="2">
    <source>
        <dbReference type="Pfam" id="PF13586"/>
    </source>
</evidence>
<evidence type="ECO:0000313" key="3">
    <source>
        <dbReference type="EMBL" id="KLI02368.1"/>
    </source>
</evidence>
<protein>
    <submittedName>
        <fullName evidence="3">Transposase</fullName>
    </submittedName>
</protein>
<evidence type="ECO:0000256" key="1">
    <source>
        <dbReference type="SAM" id="MobiDB-lite"/>
    </source>
</evidence>
<organism evidence="3 4">
    <name type="scientific">Sporolactobacillus inulinus CASD</name>
    <dbReference type="NCBI Taxonomy" id="1069536"/>
    <lineage>
        <taxon>Bacteria</taxon>
        <taxon>Bacillati</taxon>
        <taxon>Bacillota</taxon>
        <taxon>Bacilli</taxon>
        <taxon>Bacillales</taxon>
        <taxon>Sporolactobacillaceae</taxon>
        <taxon>Sporolactobacillus</taxon>
    </lineage>
</organism>
<comment type="caution">
    <text evidence="3">The sequence shown here is derived from an EMBL/GenBank/DDBJ whole genome shotgun (WGS) entry which is preliminary data.</text>
</comment>
<feature type="non-terminal residue" evidence="3">
    <location>
        <position position="1"/>
    </location>
</feature>
<reference evidence="3 4" key="1">
    <citation type="journal article" date="2011" name="J. Bacteriol.">
        <title>Draft genome sequence of Sporolactobacillus inulinus strain CASD, an efficient D-lactic acid-producing bacterium with high-concentration lactate tolerance capability.</title>
        <authorList>
            <person name="Yu B."/>
            <person name="Su F."/>
            <person name="Wang L."/>
            <person name="Xu K."/>
            <person name="Zhao B."/>
            <person name="Xu P."/>
        </authorList>
    </citation>
    <scope>NUCLEOTIDE SEQUENCE [LARGE SCALE GENOMIC DNA]</scope>
    <source>
        <strain evidence="3 4">CASD</strain>
    </source>
</reference>
<evidence type="ECO:0000313" key="4">
    <source>
        <dbReference type="Proteomes" id="UP000035553"/>
    </source>
</evidence>
<dbReference type="OrthoDB" id="9770860at2"/>
<feature type="non-terminal residue" evidence="3">
    <location>
        <position position="200"/>
    </location>
</feature>
<dbReference type="AlphaFoldDB" id="A0A0U1QNI0"/>
<dbReference type="RefSeq" id="WP_047035111.1">
    <property type="nucleotide sequence ID" value="NZ_AFVQ02000107.1"/>
</dbReference>
<feature type="region of interest" description="Disordered" evidence="1">
    <location>
        <begin position="160"/>
        <end position="200"/>
    </location>
</feature>
<gene>
    <name evidence="3" type="ORF">SINU_08460</name>
</gene>
<dbReference type="Pfam" id="PF13586">
    <property type="entry name" value="DDE_Tnp_1_2"/>
    <property type="match status" value="1"/>
</dbReference>
<dbReference type="Proteomes" id="UP000035553">
    <property type="component" value="Unassembled WGS sequence"/>
</dbReference>
<proteinExistence type="predicted"/>